<name>A0A8T2JCF0_9PIPI</name>
<protein>
    <submittedName>
        <fullName evidence="1">Uncharacterized protein</fullName>
    </submittedName>
</protein>
<dbReference type="Proteomes" id="UP000812440">
    <property type="component" value="Chromosome 3"/>
</dbReference>
<proteinExistence type="predicted"/>
<evidence type="ECO:0000313" key="2">
    <source>
        <dbReference type="Proteomes" id="UP000812440"/>
    </source>
</evidence>
<accession>A0A8T2JCF0</accession>
<gene>
    <name evidence="1" type="ORF">GDO86_006064</name>
</gene>
<evidence type="ECO:0000313" key="1">
    <source>
        <dbReference type="EMBL" id="KAG8440126.1"/>
    </source>
</evidence>
<sequence>MLIDQQNNTFLDPFSAVGLAYSQIAGLMKNSVSCLHQHRNWAFIQGHNYQGSRPCNRRVGPSSYFPNDIYSPLPENHCR</sequence>
<comment type="caution">
    <text evidence="1">The sequence shown here is derived from an EMBL/GenBank/DDBJ whole genome shotgun (WGS) entry which is preliminary data.</text>
</comment>
<dbReference type="AlphaFoldDB" id="A0A8T2JCF0"/>
<reference evidence="1" key="1">
    <citation type="thesis" date="2020" institute="ProQuest LLC" country="789 East Eisenhower Parkway, Ann Arbor, MI, USA">
        <title>Comparative Genomics and Chromosome Evolution.</title>
        <authorList>
            <person name="Mudd A.B."/>
        </authorList>
    </citation>
    <scope>NUCLEOTIDE SEQUENCE</scope>
    <source>
        <strain evidence="1">Female2</strain>
        <tissue evidence="1">Blood</tissue>
    </source>
</reference>
<dbReference type="EMBL" id="JAACNH010000006">
    <property type="protein sequence ID" value="KAG8440126.1"/>
    <property type="molecule type" value="Genomic_DNA"/>
</dbReference>
<organism evidence="1 2">
    <name type="scientific">Hymenochirus boettgeri</name>
    <name type="common">Congo dwarf clawed frog</name>
    <dbReference type="NCBI Taxonomy" id="247094"/>
    <lineage>
        <taxon>Eukaryota</taxon>
        <taxon>Metazoa</taxon>
        <taxon>Chordata</taxon>
        <taxon>Craniata</taxon>
        <taxon>Vertebrata</taxon>
        <taxon>Euteleostomi</taxon>
        <taxon>Amphibia</taxon>
        <taxon>Batrachia</taxon>
        <taxon>Anura</taxon>
        <taxon>Pipoidea</taxon>
        <taxon>Pipidae</taxon>
        <taxon>Pipinae</taxon>
        <taxon>Hymenochirus</taxon>
    </lineage>
</organism>
<keyword evidence="2" id="KW-1185">Reference proteome</keyword>